<organism evidence="3 4">
    <name type="scientific">Cladophialophora chaetospira</name>
    <dbReference type="NCBI Taxonomy" id="386627"/>
    <lineage>
        <taxon>Eukaryota</taxon>
        <taxon>Fungi</taxon>
        <taxon>Dikarya</taxon>
        <taxon>Ascomycota</taxon>
        <taxon>Pezizomycotina</taxon>
        <taxon>Eurotiomycetes</taxon>
        <taxon>Chaetothyriomycetidae</taxon>
        <taxon>Chaetothyriales</taxon>
        <taxon>Herpotrichiellaceae</taxon>
        <taxon>Cladophialophora</taxon>
    </lineage>
</organism>
<comment type="caution">
    <text evidence="3">The sequence shown here is derived from an EMBL/GenBank/DDBJ whole genome shotgun (WGS) entry which is preliminary data.</text>
</comment>
<evidence type="ECO:0000313" key="3">
    <source>
        <dbReference type="EMBL" id="KAJ9612129.1"/>
    </source>
</evidence>
<feature type="transmembrane region" description="Helical" evidence="2">
    <location>
        <begin position="537"/>
        <end position="557"/>
    </location>
</feature>
<feature type="transmembrane region" description="Helical" evidence="2">
    <location>
        <begin position="199"/>
        <end position="219"/>
    </location>
</feature>
<feature type="region of interest" description="Disordered" evidence="1">
    <location>
        <begin position="16"/>
        <end position="39"/>
    </location>
</feature>
<keyword evidence="2" id="KW-1133">Transmembrane helix</keyword>
<feature type="compositionally biased region" description="Basic and acidic residues" evidence="1">
    <location>
        <begin position="16"/>
        <end position="25"/>
    </location>
</feature>
<keyword evidence="4" id="KW-1185">Reference proteome</keyword>
<feature type="transmembrane region" description="Helical" evidence="2">
    <location>
        <begin position="147"/>
        <end position="172"/>
    </location>
</feature>
<dbReference type="EMBL" id="JAPDRK010000005">
    <property type="protein sequence ID" value="KAJ9612129.1"/>
    <property type="molecule type" value="Genomic_DNA"/>
</dbReference>
<keyword evidence="2" id="KW-0812">Transmembrane</keyword>
<proteinExistence type="predicted"/>
<dbReference type="AlphaFoldDB" id="A0AA38XFJ2"/>
<evidence type="ECO:0000256" key="1">
    <source>
        <dbReference type="SAM" id="MobiDB-lite"/>
    </source>
</evidence>
<dbReference type="Proteomes" id="UP001172673">
    <property type="component" value="Unassembled WGS sequence"/>
</dbReference>
<accession>A0AA38XFJ2</accession>
<keyword evidence="2" id="KW-0472">Membrane</keyword>
<name>A0AA38XFJ2_9EURO</name>
<protein>
    <submittedName>
        <fullName evidence="3">Uncharacterized protein</fullName>
    </submittedName>
</protein>
<evidence type="ECO:0000313" key="4">
    <source>
        <dbReference type="Proteomes" id="UP001172673"/>
    </source>
</evidence>
<sequence length="646" mass="69943">MSKREQSDALLFSEEKGAGITEKPDNAISHLPAHGQGEDFSMNTSSALPDFKAVTMPPVSTDPHQSLLVPEKDKALGPAVSIHTLDSQNTSLKSNATVAVGQPARKRKFSIRDSVAVFTSLFCLLLGVIIISPHLTLSWHLGFQNQIIVIGFLIGVMNLCAVRVVPSCFLAIEAKFGKSRLQNYEALLTNKFLSSHVGWYWRVIMILFLAIPLALSVGYKQFLGGTTTAGLKPLSGLYGVSYPIIGDWTPINDPIYLQISSNAAYHTGSANDTPILNGSNHYPLAYGYNVLLLSNDSAALLDLPTNEYLQTIRSKFKDGETWQISASVNAYVATRNASAAEHLRTDDTYWESALNASSKGLVSYWLARDANTYIGMLPTVNEPFCWMGVYQGGLTTDDMYSKSLSDLNVYGFRTTAELFSLRRQRCQATWQVSASGMRLLSGICDNSPQAQDDISQEAVTGTAAGVWSVAPAPSLPHIFWRFVDSPNSPWLMPTYAVTTATAYWARGVYMIDANNIPGYNYTGGDERILSSRRTLDAVPGLFLCLVVLPVITIAAFLTKAAIAVPLGGGFGLIAVLAGIKRSTLDVLGGAGFSGELKRPVRLDVSVGEKRVQEVGGRSVATVSYELRAEGKEGSALPRTHGSVVYL</sequence>
<reference evidence="3" key="1">
    <citation type="submission" date="2022-10" db="EMBL/GenBank/DDBJ databases">
        <title>Culturing micro-colonial fungi from biological soil crusts in the Mojave desert and describing Neophaeococcomyces mojavensis, and introducing the new genera and species Taxawa tesnikishii.</title>
        <authorList>
            <person name="Kurbessoian T."/>
            <person name="Stajich J.E."/>
        </authorList>
    </citation>
    <scope>NUCLEOTIDE SEQUENCE</scope>
    <source>
        <strain evidence="3">TK_41</strain>
    </source>
</reference>
<gene>
    <name evidence="3" type="ORF">H2200_003726</name>
</gene>
<feature type="transmembrane region" description="Helical" evidence="2">
    <location>
        <begin position="115"/>
        <end position="135"/>
    </location>
</feature>
<evidence type="ECO:0000256" key="2">
    <source>
        <dbReference type="SAM" id="Phobius"/>
    </source>
</evidence>